<sequence>MKNQFTKTPEPSSPTNTSATDISQQKQTYALQLAVGGMTCIACSRAIIDAVSEIAGVSDIVVNQVGKSASAVISGKELAGEVRERIEDIGYECTIVSAVPIYVVANDRGEQGGTRSVALEFRGSESVLTSAVDVLQKLSLTIVSPYERDPSNVIRISYTPSAPTFTIRNIVASLTASVSSGPATVVSIWHPPSTDDIARTMYRKEQKRLLRHLVVAILASIPIFIIGIVYMSLVKEDNPGRVYFEEKIWSGQVMRGDWALFILATPVMFYSAMDFHRRSLQELWFMWRPGSRASWTTRFLRFGSMNLLISLGVSVAYFSSVADLAISARDVDGKLASAGSATYFDSVSFLAMFLLIGKYIEAFSKHQAANAITLLGGLRGSDALLVTRTDRENISSSTSSFTQDRLKSESEETDGTSGEPSDFAYQSVEKISADLLEVGDIVRVPPGATPPADGVIVSSESTFFDESSLTGESRDVVKTKGDQIFVGTINRLRAVDMCVEALDGGTMLEQVIEAVRQGQTKRAPVERVVDIVTSYFVPVVTALAIITWVIWLCLGLGGILEADTVSNSAGGWPFWSLEFAISVFVIACPCGIGLAAPTALLVGSGLAAKHGILARGGGEAFQEASQIDVVVFDKTGTLTEGNEPRVTDVTVCSPKHQILHDDDEGGSTWDPLISGIVTRLASASSHPLCVSLRRHYRDEGSGLISGNDIEELPGCGMKGRFSIQTSHSITADIEALMGNEAWLRGHGIVPSPEESQFLHRVKSEGKSVVVLCLSSPSSATHTGDEGSGSLGIAAIFAIADPIRAEVPSVISQLHSQGIETWMISGDNEVTARSVARTVGIPSENVIAGVLPQEKADKIRWLQTLPRANAARRGRRNRSTNVDRQIVAMVGDGINDAPALTAADVGIAMGSGSDVALSSAKFVLLSSDLRTLLILTDLSRKIFRRIKFNFAWATVYNMIALPVAAGAIYPAGHARLSPVWSSLAMALSSTSVVCSSLLLRLYKKPKFGKAGDPDFERLKKESV</sequence>
<evidence type="ECO:0000256" key="10">
    <source>
        <dbReference type="RuleBase" id="RU362081"/>
    </source>
</evidence>
<proteinExistence type="inferred from homology"/>
<comment type="subcellular location">
    <subcellularLocation>
        <location evidence="1">Membrane</location>
        <topology evidence="1">Multi-pass membrane protein</topology>
    </subcellularLocation>
</comment>
<dbReference type="GO" id="GO:0005524">
    <property type="term" value="F:ATP binding"/>
    <property type="evidence" value="ECO:0007669"/>
    <property type="project" value="UniProtKB-UniRule"/>
</dbReference>
<comment type="similarity">
    <text evidence="2 10">Belongs to the cation transport ATPase (P-type) (TC 3.A.3) family. Type IB subfamily.</text>
</comment>
<gene>
    <name evidence="13" type="ORF">CVT25_009528</name>
</gene>
<dbReference type="Pfam" id="PF00702">
    <property type="entry name" value="Hydrolase"/>
    <property type="match status" value="1"/>
</dbReference>
<protein>
    <recommendedName>
        <fullName evidence="12">HMA domain-containing protein</fullName>
    </recommendedName>
</protein>
<dbReference type="Gene3D" id="3.40.50.1000">
    <property type="entry name" value="HAD superfamily/HAD-like"/>
    <property type="match status" value="1"/>
</dbReference>
<dbReference type="InterPro" id="IPR001757">
    <property type="entry name" value="P_typ_ATPase"/>
</dbReference>
<dbReference type="Gene3D" id="2.70.150.10">
    <property type="entry name" value="Calcium-transporting ATPase, cytoplasmic transduction domain A"/>
    <property type="match status" value="1"/>
</dbReference>
<feature type="region of interest" description="Disordered" evidence="11">
    <location>
        <begin position="395"/>
        <end position="422"/>
    </location>
</feature>
<evidence type="ECO:0000313" key="13">
    <source>
        <dbReference type="EMBL" id="PPQ82922.1"/>
    </source>
</evidence>
<dbReference type="Gene3D" id="3.30.70.100">
    <property type="match status" value="1"/>
</dbReference>
<dbReference type="GO" id="GO:0016020">
    <property type="term" value="C:membrane"/>
    <property type="evidence" value="ECO:0007669"/>
    <property type="project" value="UniProtKB-SubCell"/>
</dbReference>
<name>A0A409WWN7_PSICY</name>
<evidence type="ECO:0000256" key="11">
    <source>
        <dbReference type="SAM" id="MobiDB-lite"/>
    </source>
</evidence>
<dbReference type="GO" id="GO:0005507">
    <property type="term" value="F:copper ion binding"/>
    <property type="evidence" value="ECO:0007669"/>
    <property type="project" value="TreeGrafter"/>
</dbReference>
<dbReference type="GO" id="GO:0016887">
    <property type="term" value="F:ATP hydrolysis activity"/>
    <property type="evidence" value="ECO:0007669"/>
    <property type="project" value="InterPro"/>
</dbReference>
<dbReference type="GO" id="GO:0043682">
    <property type="term" value="F:P-type divalent copper transporter activity"/>
    <property type="evidence" value="ECO:0007669"/>
    <property type="project" value="TreeGrafter"/>
</dbReference>
<keyword evidence="4 10" id="KW-0479">Metal-binding</keyword>
<dbReference type="SUPFAM" id="SSF81660">
    <property type="entry name" value="Metal cation-transporting ATPase, ATP-binding domain N"/>
    <property type="match status" value="1"/>
</dbReference>
<dbReference type="AlphaFoldDB" id="A0A409WWN7"/>
<feature type="transmembrane region" description="Helical" evidence="10">
    <location>
        <begin position="977"/>
        <end position="998"/>
    </location>
</feature>
<dbReference type="Proteomes" id="UP000283269">
    <property type="component" value="Unassembled WGS sequence"/>
</dbReference>
<keyword evidence="3 10" id="KW-0812">Transmembrane</keyword>
<dbReference type="InterPro" id="IPR006121">
    <property type="entry name" value="HMA_dom"/>
</dbReference>
<evidence type="ECO:0000256" key="4">
    <source>
        <dbReference type="ARBA" id="ARBA00022723"/>
    </source>
</evidence>
<dbReference type="Pfam" id="PF00122">
    <property type="entry name" value="E1-E2_ATPase"/>
    <property type="match status" value="1"/>
</dbReference>
<dbReference type="STRING" id="93625.A0A409WWN7"/>
<keyword evidence="7" id="KW-1278">Translocase</keyword>
<dbReference type="EMBL" id="NHYD01003078">
    <property type="protein sequence ID" value="PPQ82922.1"/>
    <property type="molecule type" value="Genomic_DNA"/>
</dbReference>
<dbReference type="SFLD" id="SFLDS00003">
    <property type="entry name" value="Haloacid_Dehalogenase"/>
    <property type="match status" value="1"/>
</dbReference>
<dbReference type="InterPro" id="IPR023298">
    <property type="entry name" value="ATPase_P-typ_TM_dom_sf"/>
</dbReference>
<dbReference type="SFLD" id="SFLDG00002">
    <property type="entry name" value="C1.7:_P-type_atpase_like"/>
    <property type="match status" value="1"/>
</dbReference>
<dbReference type="PROSITE" id="PS50846">
    <property type="entry name" value="HMA_2"/>
    <property type="match status" value="1"/>
</dbReference>
<dbReference type="PRINTS" id="PR00119">
    <property type="entry name" value="CATATPASE"/>
</dbReference>
<dbReference type="InterPro" id="IPR036412">
    <property type="entry name" value="HAD-like_sf"/>
</dbReference>
<dbReference type="SUPFAM" id="SSF56784">
    <property type="entry name" value="HAD-like"/>
    <property type="match status" value="1"/>
</dbReference>
<dbReference type="GO" id="GO:0055070">
    <property type="term" value="P:copper ion homeostasis"/>
    <property type="evidence" value="ECO:0007669"/>
    <property type="project" value="TreeGrafter"/>
</dbReference>
<feature type="domain" description="HMA" evidence="12">
    <location>
        <begin position="29"/>
        <end position="94"/>
    </location>
</feature>
<organism evidence="13 14">
    <name type="scientific">Psilocybe cyanescens</name>
    <dbReference type="NCBI Taxonomy" id="93625"/>
    <lineage>
        <taxon>Eukaryota</taxon>
        <taxon>Fungi</taxon>
        <taxon>Dikarya</taxon>
        <taxon>Basidiomycota</taxon>
        <taxon>Agaricomycotina</taxon>
        <taxon>Agaricomycetes</taxon>
        <taxon>Agaricomycetidae</taxon>
        <taxon>Agaricales</taxon>
        <taxon>Agaricineae</taxon>
        <taxon>Strophariaceae</taxon>
        <taxon>Psilocybe</taxon>
    </lineage>
</organism>
<evidence type="ECO:0000256" key="6">
    <source>
        <dbReference type="ARBA" id="ARBA00022840"/>
    </source>
</evidence>
<dbReference type="SFLD" id="SFLDF00027">
    <property type="entry name" value="p-type_atpase"/>
    <property type="match status" value="1"/>
</dbReference>
<keyword evidence="5 10" id="KW-0547">Nucleotide-binding</keyword>
<dbReference type="InterPro" id="IPR018303">
    <property type="entry name" value="ATPase_P-typ_P_site"/>
</dbReference>
<evidence type="ECO:0000313" key="14">
    <source>
        <dbReference type="Proteomes" id="UP000283269"/>
    </source>
</evidence>
<feature type="transmembrane region" description="Helical" evidence="10">
    <location>
        <begin position="535"/>
        <end position="559"/>
    </location>
</feature>
<keyword evidence="6 10" id="KW-0067">ATP-binding</keyword>
<comment type="caution">
    <text evidence="13">The sequence shown here is derived from an EMBL/GenBank/DDBJ whole genome shotgun (WGS) entry which is preliminary data.</text>
</comment>
<dbReference type="InterPro" id="IPR023214">
    <property type="entry name" value="HAD_sf"/>
</dbReference>
<dbReference type="InParanoid" id="A0A409WWN7"/>
<dbReference type="Pfam" id="PF00403">
    <property type="entry name" value="HMA"/>
    <property type="match status" value="1"/>
</dbReference>
<feature type="transmembrane region" description="Helical" evidence="10">
    <location>
        <begin position="579"/>
        <end position="602"/>
    </location>
</feature>
<dbReference type="CDD" id="cd02094">
    <property type="entry name" value="P-type_ATPase_Cu-like"/>
    <property type="match status" value="1"/>
</dbReference>
<evidence type="ECO:0000256" key="1">
    <source>
        <dbReference type="ARBA" id="ARBA00004141"/>
    </source>
</evidence>
<feature type="region of interest" description="Disordered" evidence="11">
    <location>
        <begin position="1"/>
        <end position="21"/>
    </location>
</feature>
<dbReference type="OrthoDB" id="432719at2759"/>
<evidence type="ECO:0000256" key="7">
    <source>
        <dbReference type="ARBA" id="ARBA00022967"/>
    </source>
</evidence>
<dbReference type="InterPro" id="IPR023299">
    <property type="entry name" value="ATPase_P-typ_cyto_dom_N"/>
</dbReference>
<evidence type="ECO:0000256" key="5">
    <source>
        <dbReference type="ARBA" id="ARBA00022741"/>
    </source>
</evidence>
<reference evidence="13 14" key="1">
    <citation type="journal article" date="2018" name="Evol. Lett.">
        <title>Horizontal gene cluster transfer increased hallucinogenic mushroom diversity.</title>
        <authorList>
            <person name="Reynolds H.T."/>
            <person name="Vijayakumar V."/>
            <person name="Gluck-Thaler E."/>
            <person name="Korotkin H.B."/>
            <person name="Matheny P.B."/>
            <person name="Slot J.C."/>
        </authorList>
    </citation>
    <scope>NUCLEOTIDE SEQUENCE [LARGE SCALE GENOMIC DNA]</scope>
    <source>
        <strain evidence="13 14">2631</strain>
    </source>
</reference>
<accession>A0A409WWN7</accession>
<dbReference type="InterPro" id="IPR027256">
    <property type="entry name" value="P-typ_ATPase_IB"/>
</dbReference>
<keyword evidence="14" id="KW-1185">Reference proteome</keyword>
<dbReference type="PANTHER" id="PTHR43520:SF32">
    <property type="entry name" value="COPPER RESISTANCE P-TYPE ATPASE (EUROFUNG)"/>
    <property type="match status" value="1"/>
</dbReference>
<feature type="transmembrane region" description="Helical" evidence="10">
    <location>
        <begin position="949"/>
        <end position="971"/>
    </location>
</feature>
<evidence type="ECO:0000259" key="12">
    <source>
        <dbReference type="PROSITE" id="PS50846"/>
    </source>
</evidence>
<evidence type="ECO:0000256" key="9">
    <source>
        <dbReference type="ARBA" id="ARBA00023136"/>
    </source>
</evidence>
<dbReference type="Gene3D" id="3.40.1110.10">
    <property type="entry name" value="Calcium-transporting ATPase, cytoplasmic domain N"/>
    <property type="match status" value="1"/>
</dbReference>
<dbReference type="InterPro" id="IPR044492">
    <property type="entry name" value="P_typ_ATPase_HD_dom"/>
</dbReference>
<dbReference type="InterPro" id="IPR059000">
    <property type="entry name" value="ATPase_P-type_domA"/>
</dbReference>
<evidence type="ECO:0000256" key="2">
    <source>
        <dbReference type="ARBA" id="ARBA00006024"/>
    </source>
</evidence>
<dbReference type="PANTHER" id="PTHR43520">
    <property type="entry name" value="ATP7, ISOFORM B"/>
    <property type="match status" value="1"/>
</dbReference>
<dbReference type="NCBIfam" id="TIGR01525">
    <property type="entry name" value="ATPase-IB_hvy"/>
    <property type="match status" value="1"/>
</dbReference>
<feature type="transmembrane region" description="Helical" evidence="10">
    <location>
        <begin position="209"/>
        <end position="233"/>
    </location>
</feature>
<dbReference type="NCBIfam" id="TIGR01494">
    <property type="entry name" value="ATPase_P-type"/>
    <property type="match status" value="2"/>
</dbReference>
<feature type="transmembrane region" description="Helical" evidence="10">
    <location>
        <begin position="338"/>
        <end position="357"/>
    </location>
</feature>
<dbReference type="SUPFAM" id="SSF81665">
    <property type="entry name" value="Calcium ATPase, transmembrane domain M"/>
    <property type="match status" value="1"/>
</dbReference>
<dbReference type="InterPro" id="IPR036163">
    <property type="entry name" value="HMA_dom_sf"/>
</dbReference>
<dbReference type="SUPFAM" id="SSF55008">
    <property type="entry name" value="HMA, heavy metal-associated domain"/>
    <property type="match status" value="1"/>
</dbReference>
<evidence type="ECO:0000256" key="3">
    <source>
        <dbReference type="ARBA" id="ARBA00022692"/>
    </source>
</evidence>
<feature type="transmembrane region" description="Helical" evidence="10">
    <location>
        <begin position="298"/>
        <end position="318"/>
    </location>
</feature>
<keyword evidence="9 10" id="KW-0472">Membrane</keyword>
<evidence type="ECO:0000256" key="8">
    <source>
        <dbReference type="ARBA" id="ARBA00022989"/>
    </source>
</evidence>
<keyword evidence="8 10" id="KW-1133">Transmembrane helix</keyword>
<feature type="transmembrane region" description="Helical" evidence="10">
    <location>
        <begin position="258"/>
        <end position="277"/>
    </location>
</feature>
<dbReference type="InterPro" id="IPR008250">
    <property type="entry name" value="ATPase_P-typ_transduc_dom_A_sf"/>
</dbReference>
<dbReference type="SUPFAM" id="SSF81653">
    <property type="entry name" value="Calcium ATPase, transduction domain A"/>
    <property type="match status" value="1"/>
</dbReference>
<dbReference type="PROSITE" id="PS00154">
    <property type="entry name" value="ATPASE_E1_E2"/>
    <property type="match status" value="1"/>
</dbReference>
<dbReference type="CDD" id="cd00371">
    <property type="entry name" value="HMA"/>
    <property type="match status" value="1"/>
</dbReference>